<name>A0A8H7CT05_9AGAR</name>
<organism evidence="2 3">
    <name type="scientific">Mycena venus</name>
    <dbReference type="NCBI Taxonomy" id="2733690"/>
    <lineage>
        <taxon>Eukaryota</taxon>
        <taxon>Fungi</taxon>
        <taxon>Dikarya</taxon>
        <taxon>Basidiomycota</taxon>
        <taxon>Agaricomycotina</taxon>
        <taxon>Agaricomycetes</taxon>
        <taxon>Agaricomycetidae</taxon>
        <taxon>Agaricales</taxon>
        <taxon>Marasmiineae</taxon>
        <taxon>Mycenaceae</taxon>
        <taxon>Mycena</taxon>
    </lineage>
</organism>
<evidence type="ECO:0000313" key="3">
    <source>
        <dbReference type="Proteomes" id="UP000620124"/>
    </source>
</evidence>
<dbReference type="AlphaFoldDB" id="A0A8H7CT05"/>
<accession>A0A8H7CT05</accession>
<feature type="compositionally biased region" description="Basic and acidic residues" evidence="1">
    <location>
        <begin position="30"/>
        <end position="41"/>
    </location>
</feature>
<proteinExistence type="predicted"/>
<dbReference type="EMBL" id="JACAZI010000011">
    <property type="protein sequence ID" value="KAF7349150.1"/>
    <property type="molecule type" value="Genomic_DNA"/>
</dbReference>
<reference evidence="2" key="1">
    <citation type="submission" date="2020-05" db="EMBL/GenBank/DDBJ databases">
        <title>Mycena genomes resolve the evolution of fungal bioluminescence.</title>
        <authorList>
            <person name="Tsai I.J."/>
        </authorList>
    </citation>
    <scope>NUCLEOTIDE SEQUENCE</scope>
    <source>
        <strain evidence="2">CCC161011</strain>
    </source>
</reference>
<evidence type="ECO:0000313" key="2">
    <source>
        <dbReference type="EMBL" id="KAF7349150.1"/>
    </source>
</evidence>
<sequence>MLPSPTTSEAPAQGNAPKPNPGEPIPLEETEAHKNEKHGEASYESPGVNVNGLIGALNDQSARCASRGYGRSFAELFQTAVESLTKAVEAFEWLVDMEQGQQWRNDTDACYPTLGKDGEGWGDSAKQTFPSAFDVPLPAFGKGEVVENALQKETERRLER</sequence>
<keyword evidence="3" id="KW-1185">Reference proteome</keyword>
<gene>
    <name evidence="2" type="ORF">MVEN_01437300</name>
</gene>
<comment type="caution">
    <text evidence="2">The sequence shown here is derived from an EMBL/GenBank/DDBJ whole genome shotgun (WGS) entry which is preliminary data.</text>
</comment>
<dbReference type="Proteomes" id="UP000620124">
    <property type="component" value="Unassembled WGS sequence"/>
</dbReference>
<feature type="region of interest" description="Disordered" evidence="1">
    <location>
        <begin position="1"/>
        <end position="51"/>
    </location>
</feature>
<evidence type="ECO:0000256" key="1">
    <source>
        <dbReference type="SAM" id="MobiDB-lite"/>
    </source>
</evidence>
<feature type="compositionally biased region" description="Polar residues" evidence="1">
    <location>
        <begin position="1"/>
        <end position="10"/>
    </location>
</feature>
<protein>
    <submittedName>
        <fullName evidence="2">Uncharacterized protein</fullName>
    </submittedName>
</protein>